<sequence length="84" mass="9239">MHIVCDGVEAVIPLSSLIDPEKECARITKEIDRVSGDISRANAKLNNEGFLAKAPQSVVDEEKAKLVAAEEMLSKLRERFETLA</sequence>
<feature type="domain" description="Valyl-tRNA synthetase tRNA-binding arm" evidence="9">
    <location>
        <begin position="21"/>
        <end position="83"/>
    </location>
</feature>
<evidence type="ECO:0000256" key="6">
    <source>
        <dbReference type="ARBA" id="ARBA00023146"/>
    </source>
</evidence>
<dbReference type="Pfam" id="PF10458">
    <property type="entry name" value="Val_tRNA-synt_C"/>
    <property type="match status" value="1"/>
</dbReference>
<accession>A0A644ZNR4</accession>
<keyword evidence="3" id="KW-0547">Nucleotide-binding</keyword>
<evidence type="ECO:0000313" key="10">
    <source>
        <dbReference type="EMBL" id="MPM42482.1"/>
    </source>
</evidence>
<dbReference type="Gene3D" id="1.10.287.380">
    <property type="entry name" value="Valyl-tRNA synthetase, C-terminal domain"/>
    <property type="match status" value="1"/>
</dbReference>
<organism evidence="10">
    <name type="scientific">bioreactor metagenome</name>
    <dbReference type="NCBI Taxonomy" id="1076179"/>
    <lineage>
        <taxon>unclassified sequences</taxon>
        <taxon>metagenomes</taxon>
        <taxon>ecological metagenomes</taxon>
    </lineage>
</organism>
<dbReference type="EMBL" id="VSSQ01009748">
    <property type="protein sequence ID" value="MPM42482.1"/>
    <property type="molecule type" value="Genomic_DNA"/>
</dbReference>
<dbReference type="FunFam" id="1.10.287.380:FF:000001">
    <property type="entry name" value="Valine--tRNA ligase"/>
    <property type="match status" value="1"/>
</dbReference>
<proteinExistence type="predicted"/>
<dbReference type="InterPro" id="IPR019499">
    <property type="entry name" value="Val-tRNA_synth_tRNA-bd"/>
</dbReference>
<evidence type="ECO:0000256" key="2">
    <source>
        <dbReference type="ARBA" id="ARBA00022598"/>
    </source>
</evidence>
<evidence type="ECO:0000256" key="1">
    <source>
        <dbReference type="ARBA" id="ARBA00013169"/>
    </source>
</evidence>
<evidence type="ECO:0000259" key="9">
    <source>
        <dbReference type="Pfam" id="PF10458"/>
    </source>
</evidence>
<evidence type="ECO:0000256" key="7">
    <source>
        <dbReference type="ARBA" id="ARBA00029936"/>
    </source>
</evidence>
<reference evidence="10" key="1">
    <citation type="submission" date="2019-08" db="EMBL/GenBank/DDBJ databases">
        <authorList>
            <person name="Kucharzyk K."/>
            <person name="Murdoch R.W."/>
            <person name="Higgins S."/>
            <person name="Loffler F."/>
        </authorList>
    </citation>
    <scope>NUCLEOTIDE SEQUENCE</scope>
</reference>
<dbReference type="GO" id="GO:0004832">
    <property type="term" value="F:valine-tRNA ligase activity"/>
    <property type="evidence" value="ECO:0007669"/>
    <property type="project" value="UniProtKB-EC"/>
</dbReference>
<comment type="catalytic activity">
    <reaction evidence="8">
        <text>tRNA(Val) + L-valine + ATP = L-valyl-tRNA(Val) + AMP + diphosphate</text>
        <dbReference type="Rhea" id="RHEA:10704"/>
        <dbReference type="Rhea" id="RHEA-COMP:9672"/>
        <dbReference type="Rhea" id="RHEA-COMP:9708"/>
        <dbReference type="ChEBI" id="CHEBI:30616"/>
        <dbReference type="ChEBI" id="CHEBI:33019"/>
        <dbReference type="ChEBI" id="CHEBI:57762"/>
        <dbReference type="ChEBI" id="CHEBI:78442"/>
        <dbReference type="ChEBI" id="CHEBI:78537"/>
        <dbReference type="ChEBI" id="CHEBI:456215"/>
        <dbReference type="EC" id="6.1.1.9"/>
    </reaction>
</comment>
<comment type="caution">
    <text evidence="10">The sequence shown here is derived from an EMBL/GenBank/DDBJ whole genome shotgun (WGS) entry which is preliminary data.</text>
</comment>
<dbReference type="InterPro" id="IPR010978">
    <property type="entry name" value="tRNA-bd_arm"/>
</dbReference>
<evidence type="ECO:0000256" key="3">
    <source>
        <dbReference type="ARBA" id="ARBA00022741"/>
    </source>
</evidence>
<dbReference type="SUPFAM" id="SSF46589">
    <property type="entry name" value="tRNA-binding arm"/>
    <property type="match status" value="1"/>
</dbReference>
<keyword evidence="4" id="KW-0067">ATP-binding</keyword>
<dbReference type="InterPro" id="IPR037118">
    <property type="entry name" value="Val-tRNA_synth_C_sf"/>
</dbReference>
<dbReference type="EC" id="6.1.1.9" evidence="1"/>
<evidence type="ECO:0000256" key="8">
    <source>
        <dbReference type="ARBA" id="ARBA00047552"/>
    </source>
</evidence>
<keyword evidence="5" id="KW-0648">Protein biosynthesis</keyword>
<dbReference type="GO" id="GO:0005737">
    <property type="term" value="C:cytoplasm"/>
    <property type="evidence" value="ECO:0007669"/>
    <property type="project" value="InterPro"/>
</dbReference>
<gene>
    <name evidence="10" type="primary">valS_38</name>
    <name evidence="10" type="ORF">SDC9_89147</name>
</gene>
<evidence type="ECO:0000256" key="5">
    <source>
        <dbReference type="ARBA" id="ARBA00022917"/>
    </source>
</evidence>
<keyword evidence="2 10" id="KW-0436">Ligase</keyword>
<name>A0A644ZNR4_9ZZZZ</name>
<keyword evidence="6" id="KW-0030">Aminoacyl-tRNA synthetase</keyword>
<dbReference type="GO" id="GO:0006438">
    <property type="term" value="P:valyl-tRNA aminoacylation"/>
    <property type="evidence" value="ECO:0007669"/>
    <property type="project" value="InterPro"/>
</dbReference>
<evidence type="ECO:0000256" key="4">
    <source>
        <dbReference type="ARBA" id="ARBA00022840"/>
    </source>
</evidence>
<dbReference type="GO" id="GO:0005524">
    <property type="term" value="F:ATP binding"/>
    <property type="evidence" value="ECO:0007669"/>
    <property type="project" value="UniProtKB-KW"/>
</dbReference>
<dbReference type="AlphaFoldDB" id="A0A644ZNR4"/>
<protein>
    <recommendedName>
        <fullName evidence="1">valine--tRNA ligase</fullName>
        <ecNumber evidence="1">6.1.1.9</ecNumber>
    </recommendedName>
    <alternativeName>
        <fullName evidence="7">Valyl-tRNA synthetase</fullName>
    </alternativeName>
</protein>